<keyword evidence="1" id="KW-1133">Transmembrane helix</keyword>
<keyword evidence="1" id="KW-0812">Transmembrane</keyword>
<sequence length="150" mass="17133">MAHIFHAYQIALDTDRLPVWVMILIGVATIGTGIALERSRYRWKRKVMVGFRSGALMGLLASSLTAGLLAFVSYRTLMCGAVKCIGRRCRGYNFTDLLGHRHYSFQHFVSMTFQPIAFWINYAYIALFTVVALYLLFGCIRSTAHWRELD</sequence>
<gene>
    <name evidence="2" type="ORF">RHOFW104T7_02805</name>
</gene>
<accession>A0A154QDF5</accession>
<reference evidence="2 3" key="1">
    <citation type="journal article" date="2016" name="MBio">
        <title>Lateral Gene Transfer in a Heavy Metal-Contaminated-Groundwater Microbial Community.</title>
        <authorList>
            <person name="Hemme C.L."/>
            <person name="Green S.J."/>
            <person name="Rishishwar L."/>
            <person name="Prakash O."/>
            <person name="Pettenato A."/>
            <person name="Chakraborty R."/>
            <person name="Deutschbauer A.M."/>
            <person name="Van Nostrand J.D."/>
            <person name="Wu L."/>
            <person name="He Z."/>
            <person name="Jordan I.K."/>
            <person name="Hazen T.C."/>
            <person name="Arkin A.P."/>
            <person name="Kostka J.E."/>
            <person name="Zhou J."/>
        </authorList>
    </citation>
    <scope>NUCLEOTIDE SEQUENCE [LARGE SCALE GENOMIC DNA]</scope>
    <source>
        <strain evidence="2 3">FW104-T7</strain>
    </source>
</reference>
<organism evidence="2 3">
    <name type="scientific">Rhodanobacter thiooxydans</name>
    <dbReference type="NCBI Taxonomy" id="416169"/>
    <lineage>
        <taxon>Bacteria</taxon>
        <taxon>Pseudomonadati</taxon>
        <taxon>Pseudomonadota</taxon>
        <taxon>Gammaproteobacteria</taxon>
        <taxon>Lysobacterales</taxon>
        <taxon>Rhodanobacteraceae</taxon>
        <taxon>Rhodanobacter</taxon>
    </lineage>
</organism>
<feature type="transmembrane region" description="Helical" evidence="1">
    <location>
        <begin position="17"/>
        <end position="37"/>
    </location>
</feature>
<evidence type="ECO:0000256" key="1">
    <source>
        <dbReference type="SAM" id="Phobius"/>
    </source>
</evidence>
<feature type="transmembrane region" description="Helical" evidence="1">
    <location>
        <begin position="116"/>
        <end position="137"/>
    </location>
</feature>
<dbReference type="STRING" id="416169.RHOFW104T7_02805"/>
<proteinExistence type="predicted"/>
<evidence type="ECO:0000313" key="2">
    <source>
        <dbReference type="EMBL" id="KZC22003.1"/>
    </source>
</evidence>
<keyword evidence="3" id="KW-1185">Reference proteome</keyword>
<dbReference type="AlphaFoldDB" id="A0A154QDF5"/>
<feature type="transmembrane region" description="Helical" evidence="1">
    <location>
        <begin position="49"/>
        <end position="72"/>
    </location>
</feature>
<comment type="caution">
    <text evidence="2">The sequence shown here is derived from an EMBL/GenBank/DDBJ whole genome shotgun (WGS) entry which is preliminary data.</text>
</comment>
<keyword evidence="1" id="KW-0472">Membrane</keyword>
<dbReference type="EMBL" id="LVJS01000140">
    <property type="protein sequence ID" value="KZC22003.1"/>
    <property type="molecule type" value="Genomic_DNA"/>
</dbReference>
<dbReference type="Proteomes" id="UP000076131">
    <property type="component" value="Unassembled WGS sequence"/>
</dbReference>
<evidence type="ECO:0000313" key="3">
    <source>
        <dbReference type="Proteomes" id="UP000076131"/>
    </source>
</evidence>
<protein>
    <submittedName>
        <fullName evidence="2">Uncharacterized protein</fullName>
    </submittedName>
</protein>
<name>A0A154QDF5_9GAMM</name>